<evidence type="ECO:0000313" key="1">
    <source>
        <dbReference type="EMBL" id="KAJ7608187.1"/>
    </source>
</evidence>
<keyword evidence="2" id="KW-1185">Reference proteome</keyword>
<dbReference type="EMBL" id="JARKIF010000046">
    <property type="protein sequence ID" value="KAJ7608187.1"/>
    <property type="molecule type" value="Genomic_DNA"/>
</dbReference>
<dbReference type="AlphaFoldDB" id="A0AAD7B2I2"/>
<gene>
    <name evidence="1" type="ORF">FB45DRAFT_1039851</name>
</gene>
<organism evidence="1 2">
    <name type="scientific">Roridomyces roridus</name>
    <dbReference type="NCBI Taxonomy" id="1738132"/>
    <lineage>
        <taxon>Eukaryota</taxon>
        <taxon>Fungi</taxon>
        <taxon>Dikarya</taxon>
        <taxon>Basidiomycota</taxon>
        <taxon>Agaricomycotina</taxon>
        <taxon>Agaricomycetes</taxon>
        <taxon>Agaricomycetidae</taxon>
        <taxon>Agaricales</taxon>
        <taxon>Marasmiineae</taxon>
        <taxon>Mycenaceae</taxon>
        <taxon>Roridomyces</taxon>
    </lineage>
</organism>
<name>A0AAD7B2I2_9AGAR</name>
<evidence type="ECO:0000313" key="2">
    <source>
        <dbReference type="Proteomes" id="UP001221142"/>
    </source>
</evidence>
<sequence length="138" mass="15693">MSQLAFSLLFSAISLIPHHASRYTLLGFSAVFVVASAAYYQHPSAPAQLRDLEELIKQTEDTLREAHNEFPLNFRVSLAGQGIRLLKEKRTASMIHCRLLETHLSMFTLRRYFIISGDIRRCAREVKHIHTVVEASAL</sequence>
<accession>A0AAD7B2I2</accession>
<protein>
    <submittedName>
        <fullName evidence="1">Uncharacterized protein</fullName>
    </submittedName>
</protein>
<reference evidence="1" key="1">
    <citation type="submission" date="2023-03" db="EMBL/GenBank/DDBJ databases">
        <title>Massive genome expansion in bonnet fungi (Mycena s.s.) driven by repeated elements and novel gene families across ecological guilds.</title>
        <authorList>
            <consortium name="Lawrence Berkeley National Laboratory"/>
            <person name="Harder C.B."/>
            <person name="Miyauchi S."/>
            <person name="Viragh M."/>
            <person name="Kuo A."/>
            <person name="Thoen E."/>
            <person name="Andreopoulos B."/>
            <person name="Lu D."/>
            <person name="Skrede I."/>
            <person name="Drula E."/>
            <person name="Henrissat B."/>
            <person name="Morin E."/>
            <person name="Kohler A."/>
            <person name="Barry K."/>
            <person name="LaButti K."/>
            <person name="Morin E."/>
            <person name="Salamov A."/>
            <person name="Lipzen A."/>
            <person name="Mereny Z."/>
            <person name="Hegedus B."/>
            <person name="Baldrian P."/>
            <person name="Stursova M."/>
            <person name="Weitz H."/>
            <person name="Taylor A."/>
            <person name="Grigoriev I.V."/>
            <person name="Nagy L.G."/>
            <person name="Martin F."/>
            <person name="Kauserud H."/>
        </authorList>
    </citation>
    <scope>NUCLEOTIDE SEQUENCE</scope>
    <source>
        <strain evidence="1">9284</strain>
    </source>
</reference>
<proteinExistence type="predicted"/>
<dbReference type="Proteomes" id="UP001221142">
    <property type="component" value="Unassembled WGS sequence"/>
</dbReference>
<comment type="caution">
    <text evidence="1">The sequence shown here is derived from an EMBL/GenBank/DDBJ whole genome shotgun (WGS) entry which is preliminary data.</text>
</comment>